<accession>G8XEH2</accession>
<dbReference type="OrthoDB" id="4159552at2"/>
<evidence type="ECO:0000313" key="1">
    <source>
        <dbReference type="EMBL" id="AEW98354.1"/>
    </source>
</evidence>
<sequence>MTPAPGDHYAENNGFKVPFDLYGRQRCEGLAAVSRVRNALEPLRKRGDFVPEDTRKALVGLGYPEGKVRSYQDGTGVGFLVEADPSPLCVEGTMLRDATRADAFGGYPDHDGCEVPSGGH</sequence>
<geneLocation type="plasmid" evidence="1 2">
    <name>pSCATT</name>
</geneLocation>
<dbReference type="EMBL" id="CP003229">
    <property type="protein sequence ID" value="AEW98354.1"/>
    <property type="molecule type" value="Genomic_DNA"/>
</dbReference>
<dbReference type="RefSeq" id="WP_014626715.1">
    <property type="nucleotide sequence ID" value="NC_016113.1"/>
</dbReference>
<keyword evidence="2" id="KW-1185">Reference proteome</keyword>
<proteinExistence type="predicted"/>
<keyword evidence="1" id="KW-0614">Plasmid</keyword>
<dbReference type="PATRIC" id="fig|1003195.29.peg.5961"/>
<protein>
    <submittedName>
        <fullName evidence="1">Uncharacterized protein</fullName>
    </submittedName>
</protein>
<organism evidence="1 2">
    <name type="scientific">Streptantibioticus cattleyicolor (strain ATCC 35852 / DSM 46488 / JCM 4925 / NBRC 14057 / NRRL 8057)</name>
    <name type="common">Streptomyces cattleya</name>
    <dbReference type="NCBI Taxonomy" id="1003195"/>
    <lineage>
        <taxon>Bacteria</taxon>
        <taxon>Bacillati</taxon>
        <taxon>Actinomycetota</taxon>
        <taxon>Actinomycetes</taxon>
        <taxon>Kitasatosporales</taxon>
        <taxon>Streptomycetaceae</taxon>
        <taxon>Streptantibioticus</taxon>
    </lineage>
</organism>
<dbReference type="HOGENOM" id="CLU_2060110_0_0_11"/>
<evidence type="ECO:0000313" key="2">
    <source>
        <dbReference type="Proteomes" id="UP000007842"/>
    </source>
</evidence>
<name>G8XEH2_STREN</name>
<dbReference type="AlphaFoldDB" id="G8XEH2"/>
<gene>
    <name evidence="1" type="ordered locus">SCATT_p01610</name>
</gene>
<reference evidence="2" key="1">
    <citation type="submission" date="2011-12" db="EMBL/GenBank/DDBJ databases">
        <title>Complete genome sequence of Streptomyces cattleya strain DSM 46488.</title>
        <authorList>
            <person name="Ou H.-Y."/>
            <person name="Li P."/>
            <person name="Zhao C."/>
            <person name="O'Hagan D."/>
            <person name="Deng Z."/>
        </authorList>
    </citation>
    <scope>NUCLEOTIDE SEQUENCE [LARGE SCALE GENOMIC DNA]</scope>
    <source>
        <strain evidence="2">ATCC 35852 / DSM 46488 / JCM 4925 / NBRC 14057 / NRRL 8057</strain>
        <plasmid evidence="2">Plasmid pSCATT</plasmid>
    </source>
</reference>
<dbReference type="KEGG" id="scy:SCATT_p01610"/>
<dbReference type="Proteomes" id="UP000007842">
    <property type="component" value="Plasmid pSCATT"/>
</dbReference>